<dbReference type="GO" id="GO:0016020">
    <property type="term" value="C:membrane"/>
    <property type="evidence" value="ECO:0007669"/>
    <property type="project" value="UniProtKB-SubCell"/>
</dbReference>
<evidence type="ECO:0000313" key="8">
    <source>
        <dbReference type="EMBL" id="SOX51489.1"/>
    </source>
</evidence>
<feature type="domain" description="Sodium/calcium exchanger membrane region" evidence="7">
    <location>
        <begin position="66"/>
        <end position="215"/>
    </location>
</feature>
<keyword evidence="3 6" id="KW-1133">Transmembrane helix</keyword>
<feature type="transmembrane region" description="Helical" evidence="6">
    <location>
        <begin position="244"/>
        <end position="265"/>
    </location>
</feature>
<feature type="transmembrane region" description="Helical" evidence="6">
    <location>
        <begin position="375"/>
        <end position="390"/>
    </location>
</feature>
<feature type="transmembrane region" description="Helical" evidence="6">
    <location>
        <begin position="65"/>
        <end position="85"/>
    </location>
</feature>
<dbReference type="Proteomes" id="UP000236318">
    <property type="component" value="Unassembled WGS sequence"/>
</dbReference>
<keyword evidence="4 6" id="KW-0472">Membrane</keyword>
<evidence type="ECO:0000256" key="5">
    <source>
        <dbReference type="SAM" id="MobiDB-lite"/>
    </source>
</evidence>
<organism evidence="8 9">
    <name type="scientific">Mycobacterium ahvazicum</name>
    <dbReference type="NCBI Taxonomy" id="1964395"/>
    <lineage>
        <taxon>Bacteria</taxon>
        <taxon>Bacillati</taxon>
        <taxon>Actinomycetota</taxon>
        <taxon>Actinomycetes</taxon>
        <taxon>Mycobacteriales</taxon>
        <taxon>Mycobacteriaceae</taxon>
        <taxon>Mycobacterium</taxon>
        <taxon>Mycobacterium simiae complex</taxon>
    </lineage>
</organism>
<feature type="transmembrane region" description="Helical" evidence="6">
    <location>
        <begin position="38"/>
        <end position="59"/>
    </location>
</feature>
<sequence length="448" mass="46980">MAASQIAMKPERRTTMLATDRPAGSTPTAAARSPRRTLLRSTLITGIFVAPAVVVRIVGLHPDPVVALLIFGAAVVSASFLLAWAAEAAQIDVSGGLAIAVLAMVAVLPEYAVDLYYAFVSGHNPEYTQYAAANMTGSNRLLMGLGWPVVVLVSVVAARRVGAGKSTGLTLEPGNRVELGFLLIAGLAAFAIPVGGEIHLAMGLALLAWFGFYLYKVSHGDVEEPDLVGTAAALGELSDRTRRIIVVSLFAVSGAVILLCAKPFADNLVSAGTELGIDRFLLVQWLAPLASEAPEFIIATIFASRGKGTAAIATLISSKVNQWTLLIGSLPVAHLLGGGGFSLELDSRQVEEVLLTASQTLMGVAVILALRFRRAAAWTLLGLFIVQFPLTSTPERLVLCGVYAAIAVGGLVVNRRYLTATLKAPFLGTAVRHSGHPHHLAEEAALPT</sequence>
<dbReference type="Gene3D" id="1.20.1420.30">
    <property type="entry name" value="NCX, central ion-binding region"/>
    <property type="match status" value="1"/>
</dbReference>
<keyword evidence="2 6" id="KW-0812">Transmembrane</keyword>
<feature type="transmembrane region" description="Helical" evidence="6">
    <location>
        <begin position="396"/>
        <end position="413"/>
    </location>
</feature>
<evidence type="ECO:0000313" key="9">
    <source>
        <dbReference type="Proteomes" id="UP000236318"/>
    </source>
</evidence>
<accession>A0A2K4Y3X5</accession>
<evidence type="ECO:0000256" key="3">
    <source>
        <dbReference type="ARBA" id="ARBA00022989"/>
    </source>
</evidence>
<name>A0A2K4Y3X5_9MYCO</name>
<evidence type="ECO:0000259" key="7">
    <source>
        <dbReference type="Pfam" id="PF01699"/>
    </source>
</evidence>
<feature type="domain" description="Sodium/calcium exchanger membrane region" evidence="7">
    <location>
        <begin position="247"/>
        <end position="386"/>
    </location>
</feature>
<proteinExistence type="predicted"/>
<keyword evidence="9" id="KW-1185">Reference proteome</keyword>
<feature type="transmembrane region" description="Helical" evidence="6">
    <location>
        <begin position="140"/>
        <end position="162"/>
    </location>
</feature>
<reference evidence="8" key="1">
    <citation type="submission" date="2018-01" db="EMBL/GenBank/DDBJ databases">
        <authorList>
            <consortium name="Urmite Genomes"/>
        </authorList>
    </citation>
    <scope>NUCLEOTIDE SEQUENCE [LARGE SCALE GENOMIC DNA]</scope>
    <source>
        <strain evidence="8">AFP003</strain>
    </source>
</reference>
<evidence type="ECO:0000256" key="6">
    <source>
        <dbReference type="SAM" id="Phobius"/>
    </source>
</evidence>
<comment type="subcellular location">
    <subcellularLocation>
        <location evidence="1">Membrane</location>
        <topology evidence="1">Multi-pass membrane protein</topology>
    </subcellularLocation>
</comment>
<evidence type="ECO:0000256" key="2">
    <source>
        <dbReference type="ARBA" id="ARBA00022692"/>
    </source>
</evidence>
<feature type="region of interest" description="Disordered" evidence="5">
    <location>
        <begin position="1"/>
        <end position="31"/>
    </location>
</feature>
<dbReference type="AlphaFoldDB" id="A0A2K4Y3X5"/>
<feature type="transmembrane region" description="Helical" evidence="6">
    <location>
        <begin position="174"/>
        <end position="192"/>
    </location>
</feature>
<feature type="transmembrane region" description="Helical" evidence="6">
    <location>
        <begin position="97"/>
        <end position="120"/>
    </location>
</feature>
<dbReference type="InterPro" id="IPR004837">
    <property type="entry name" value="NaCa_Exmemb"/>
</dbReference>
<dbReference type="InterPro" id="IPR044880">
    <property type="entry name" value="NCX_ion-bd_dom_sf"/>
</dbReference>
<dbReference type="GO" id="GO:0055085">
    <property type="term" value="P:transmembrane transport"/>
    <property type="evidence" value="ECO:0007669"/>
    <property type="project" value="InterPro"/>
</dbReference>
<comment type="caution">
    <text evidence="8">The sequence shown here is derived from an EMBL/GenBank/DDBJ whole genome shotgun (WGS) entry which is preliminary data.</text>
</comment>
<gene>
    <name evidence="8" type="ORF">MAAFP003_150</name>
</gene>
<evidence type="ECO:0000256" key="1">
    <source>
        <dbReference type="ARBA" id="ARBA00004141"/>
    </source>
</evidence>
<protein>
    <submittedName>
        <fullName evidence="8">Sodium:proton exchanger</fullName>
    </submittedName>
</protein>
<dbReference type="Pfam" id="PF01699">
    <property type="entry name" value="Na_Ca_ex"/>
    <property type="match status" value="2"/>
</dbReference>
<dbReference type="EMBL" id="FXEG02000001">
    <property type="protein sequence ID" value="SOX51489.1"/>
    <property type="molecule type" value="Genomic_DNA"/>
</dbReference>
<evidence type="ECO:0000256" key="4">
    <source>
        <dbReference type="ARBA" id="ARBA00023136"/>
    </source>
</evidence>